<gene>
    <name evidence="2" type="ORF">FIV42_22470</name>
</gene>
<evidence type="ECO:0000313" key="2">
    <source>
        <dbReference type="EMBL" id="QDG53407.1"/>
    </source>
</evidence>
<dbReference type="RefSeq" id="WP_141199863.1">
    <property type="nucleotide sequence ID" value="NZ_CP041186.1"/>
</dbReference>
<feature type="region of interest" description="Disordered" evidence="1">
    <location>
        <begin position="1"/>
        <end position="65"/>
    </location>
</feature>
<dbReference type="AlphaFoldDB" id="A0A4Y6PZH3"/>
<organism evidence="2 3">
    <name type="scientific">Persicimonas caeni</name>
    <dbReference type="NCBI Taxonomy" id="2292766"/>
    <lineage>
        <taxon>Bacteria</taxon>
        <taxon>Deltaproteobacteria</taxon>
        <taxon>Bradymonadales</taxon>
        <taxon>Bradymonadaceae</taxon>
        <taxon>Persicimonas</taxon>
    </lineage>
</organism>
<feature type="compositionally biased region" description="Acidic residues" evidence="1">
    <location>
        <begin position="1"/>
        <end position="42"/>
    </location>
</feature>
<sequence length="155" mass="17496">MSDEEEFEDEELEMGDDDVDLDVEPEDYDDDDFQATEIDDELLEKAPENAAKANPKRMSAAQRKKNRKLVEGIIDSTYFESPESAEKAYAALKEETDLAAAKPYSLDVELTENDTVDHPKFGIGFVLELVSPTKVEVLFEDGELIKLVCNQKSKR</sequence>
<accession>A0A4Y6PZH3</accession>
<protein>
    <submittedName>
        <fullName evidence="2">Uncharacterized protein</fullName>
    </submittedName>
</protein>
<accession>A0A5B8YBB2</accession>
<evidence type="ECO:0000256" key="1">
    <source>
        <dbReference type="SAM" id="MobiDB-lite"/>
    </source>
</evidence>
<dbReference type="EMBL" id="CP041186">
    <property type="protein sequence ID" value="QDG53407.1"/>
    <property type="molecule type" value="Genomic_DNA"/>
</dbReference>
<reference evidence="2 3" key="1">
    <citation type="submission" date="2019-06" db="EMBL/GenBank/DDBJ databases">
        <title>Persicimonas caeni gen. nov., sp. nov., a predatory bacterium isolated from solar saltern.</title>
        <authorList>
            <person name="Wang S."/>
        </authorList>
    </citation>
    <scope>NUCLEOTIDE SEQUENCE [LARGE SCALE GENOMIC DNA]</scope>
    <source>
        <strain evidence="2 3">YN101</strain>
    </source>
</reference>
<dbReference type="OrthoDB" id="129834at2"/>
<proteinExistence type="predicted"/>
<dbReference type="Proteomes" id="UP000315995">
    <property type="component" value="Chromosome"/>
</dbReference>
<evidence type="ECO:0000313" key="3">
    <source>
        <dbReference type="Proteomes" id="UP000315995"/>
    </source>
</evidence>
<keyword evidence="3" id="KW-1185">Reference proteome</keyword>
<name>A0A4Y6PZH3_PERCE</name>